<evidence type="ECO:0000313" key="3">
    <source>
        <dbReference type="Proteomes" id="UP000076532"/>
    </source>
</evidence>
<protein>
    <submittedName>
        <fullName evidence="2">Uncharacterized protein</fullName>
    </submittedName>
</protein>
<accession>A0A166NM96</accession>
<sequence length="85" mass="9111">MNTGCRYREQLHSSHGPRKIKTKGDLERAAVGVPIWGGRSRDRGKEQGRSGRSVKEKKKKKGAAEGEEKGAAVGAPILGGGETRN</sequence>
<feature type="compositionally biased region" description="Basic and acidic residues" evidence="1">
    <location>
        <begin position="1"/>
        <end position="12"/>
    </location>
</feature>
<keyword evidence="3" id="KW-1185">Reference proteome</keyword>
<evidence type="ECO:0000313" key="2">
    <source>
        <dbReference type="EMBL" id="KZP25166.1"/>
    </source>
</evidence>
<gene>
    <name evidence="2" type="ORF">FIBSPDRAFT_856114</name>
</gene>
<evidence type="ECO:0000256" key="1">
    <source>
        <dbReference type="SAM" id="MobiDB-lite"/>
    </source>
</evidence>
<dbReference type="AlphaFoldDB" id="A0A166NM96"/>
<feature type="region of interest" description="Disordered" evidence="1">
    <location>
        <begin position="1"/>
        <end position="85"/>
    </location>
</feature>
<reference evidence="2 3" key="1">
    <citation type="journal article" date="2016" name="Mol. Biol. Evol.">
        <title>Comparative Genomics of Early-Diverging Mushroom-Forming Fungi Provides Insights into the Origins of Lignocellulose Decay Capabilities.</title>
        <authorList>
            <person name="Nagy L.G."/>
            <person name="Riley R."/>
            <person name="Tritt A."/>
            <person name="Adam C."/>
            <person name="Daum C."/>
            <person name="Floudas D."/>
            <person name="Sun H."/>
            <person name="Yadav J.S."/>
            <person name="Pangilinan J."/>
            <person name="Larsson K.H."/>
            <person name="Matsuura K."/>
            <person name="Barry K."/>
            <person name="Labutti K."/>
            <person name="Kuo R."/>
            <person name="Ohm R.A."/>
            <person name="Bhattacharya S.S."/>
            <person name="Shirouzu T."/>
            <person name="Yoshinaga Y."/>
            <person name="Martin F.M."/>
            <person name="Grigoriev I.V."/>
            <person name="Hibbett D.S."/>
        </authorList>
    </citation>
    <scope>NUCLEOTIDE SEQUENCE [LARGE SCALE GENOMIC DNA]</scope>
    <source>
        <strain evidence="2 3">CBS 109695</strain>
    </source>
</reference>
<proteinExistence type="predicted"/>
<name>A0A166NM96_9AGAM</name>
<feature type="compositionally biased region" description="Basic and acidic residues" evidence="1">
    <location>
        <begin position="39"/>
        <end position="49"/>
    </location>
</feature>
<dbReference type="Proteomes" id="UP000076532">
    <property type="component" value="Unassembled WGS sequence"/>
</dbReference>
<organism evidence="2 3">
    <name type="scientific">Athelia psychrophila</name>
    <dbReference type="NCBI Taxonomy" id="1759441"/>
    <lineage>
        <taxon>Eukaryota</taxon>
        <taxon>Fungi</taxon>
        <taxon>Dikarya</taxon>
        <taxon>Basidiomycota</taxon>
        <taxon>Agaricomycotina</taxon>
        <taxon>Agaricomycetes</taxon>
        <taxon>Agaricomycetidae</taxon>
        <taxon>Atheliales</taxon>
        <taxon>Atheliaceae</taxon>
        <taxon>Athelia</taxon>
    </lineage>
</organism>
<dbReference type="EMBL" id="KV417522">
    <property type="protein sequence ID" value="KZP25166.1"/>
    <property type="molecule type" value="Genomic_DNA"/>
</dbReference>